<protein>
    <submittedName>
        <fullName evidence="3">Glycosyltransferase</fullName>
    </submittedName>
</protein>
<dbReference type="InterPro" id="IPR001173">
    <property type="entry name" value="Glyco_trans_2-like"/>
</dbReference>
<feature type="compositionally biased region" description="Basic and acidic residues" evidence="1">
    <location>
        <begin position="346"/>
        <end position="359"/>
    </location>
</feature>
<organism evidence="3 4">
    <name type="scientific">Bifidobacterium criceti</name>
    <dbReference type="NCBI Taxonomy" id="1960969"/>
    <lineage>
        <taxon>Bacteria</taxon>
        <taxon>Bacillati</taxon>
        <taxon>Actinomycetota</taxon>
        <taxon>Actinomycetes</taxon>
        <taxon>Bifidobacteriales</taxon>
        <taxon>Bifidobacteriaceae</taxon>
        <taxon>Bifidobacterium</taxon>
    </lineage>
</organism>
<dbReference type="CDD" id="cd00761">
    <property type="entry name" value="Glyco_tranf_GTA_type"/>
    <property type="match status" value="1"/>
</dbReference>
<keyword evidence="3" id="KW-0808">Transferase</keyword>
<evidence type="ECO:0000313" key="4">
    <source>
        <dbReference type="Proteomes" id="UP000218399"/>
    </source>
</evidence>
<keyword evidence="4" id="KW-1185">Reference proteome</keyword>
<evidence type="ECO:0000256" key="1">
    <source>
        <dbReference type="SAM" id="MobiDB-lite"/>
    </source>
</evidence>
<name>A0A2A2EGR4_9BIFI</name>
<sequence>MLKVSIIIPAWNEQDRIIDCLDNALRQTVTPHEVIVVDNRSTDNTVAIVEQYMREHPQAPVKLLHQDEEQGLIPTRNFGLNAATGDVLGRVDADCMLKPDWVEVVAGIFTEDKDAMGATGPVTYYDMPARRIALRGDDSVRRRTFRADGGKVLLFGSNMALRATAWHAIANEVCRDREDVMHEDIDISLHLLGRGFKTVYSERMICGISARRMDTSFKSFRNYMKRFKNTFAAHPQHWRERKSEHTLYLMYPWLHALFPVYQQYLDSRDINPALRIWFREQAKLARAEGDSLDDLPGIDEFVKETPSGVPGINMVNDGIIFDDEGDVEDAATADGLTAETPAAAAEDAKDGAAQAEHDAVAAAEDDEAANGPAIPFATDDTGSDASADTADGTRN</sequence>
<dbReference type="PANTHER" id="PTHR43685:SF14">
    <property type="entry name" value="GLYCOSYLTRANSFERASE 2-LIKE DOMAIN-CONTAINING PROTEIN"/>
    <property type="match status" value="1"/>
</dbReference>
<dbReference type="Proteomes" id="UP000218399">
    <property type="component" value="Unassembled WGS sequence"/>
</dbReference>
<dbReference type="Pfam" id="PF00535">
    <property type="entry name" value="Glycos_transf_2"/>
    <property type="match status" value="1"/>
</dbReference>
<evidence type="ECO:0000259" key="2">
    <source>
        <dbReference type="Pfam" id="PF00535"/>
    </source>
</evidence>
<feature type="domain" description="Glycosyltransferase 2-like" evidence="2">
    <location>
        <begin position="5"/>
        <end position="131"/>
    </location>
</feature>
<comment type="caution">
    <text evidence="3">The sequence shown here is derived from an EMBL/GenBank/DDBJ whole genome shotgun (WGS) entry which is preliminary data.</text>
</comment>
<accession>A0A2A2EGR4</accession>
<evidence type="ECO:0000313" key="3">
    <source>
        <dbReference type="EMBL" id="PAU68359.1"/>
    </source>
</evidence>
<dbReference type="PANTHER" id="PTHR43685">
    <property type="entry name" value="GLYCOSYLTRANSFERASE"/>
    <property type="match status" value="1"/>
</dbReference>
<dbReference type="EMBL" id="MVOH01000006">
    <property type="protein sequence ID" value="PAU68359.1"/>
    <property type="molecule type" value="Genomic_DNA"/>
</dbReference>
<dbReference type="Gene3D" id="3.90.550.10">
    <property type="entry name" value="Spore Coat Polysaccharide Biosynthesis Protein SpsA, Chain A"/>
    <property type="match status" value="1"/>
</dbReference>
<dbReference type="SUPFAM" id="SSF53448">
    <property type="entry name" value="Nucleotide-diphospho-sugar transferases"/>
    <property type="match status" value="1"/>
</dbReference>
<dbReference type="InterPro" id="IPR029044">
    <property type="entry name" value="Nucleotide-diphossugar_trans"/>
</dbReference>
<feature type="compositionally biased region" description="Low complexity" evidence="1">
    <location>
        <begin position="377"/>
        <end position="395"/>
    </location>
</feature>
<gene>
    <name evidence="3" type="ORF">B1526_0544</name>
</gene>
<dbReference type="GO" id="GO:0016740">
    <property type="term" value="F:transferase activity"/>
    <property type="evidence" value="ECO:0007669"/>
    <property type="project" value="UniProtKB-KW"/>
</dbReference>
<dbReference type="InterPro" id="IPR050834">
    <property type="entry name" value="Glycosyltransf_2"/>
</dbReference>
<feature type="region of interest" description="Disordered" evidence="1">
    <location>
        <begin position="341"/>
        <end position="395"/>
    </location>
</feature>
<reference evidence="3 4" key="1">
    <citation type="journal article" date="2017" name="ISME J.">
        <title>Unveiling bifidobacterial biogeography across the mammalian branch of the tree of life.</title>
        <authorList>
            <person name="Milani C."/>
            <person name="Mangifesta M."/>
            <person name="Mancabelli L."/>
            <person name="Lugli G.A."/>
            <person name="James K."/>
            <person name="Duranti S."/>
            <person name="Turroni F."/>
            <person name="Ferrario C."/>
            <person name="Ossiprandi M.C."/>
            <person name="van Sinderen D."/>
            <person name="Ventura M."/>
        </authorList>
    </citation>
    <scope>NUCLEOTIDE SEQUENCE [LARGE SCALE GENOMIC DNA]</scope>
    <source>
        <strain evidence="4">Ham19E</strain>
    </source>
</reference>
<dbReference type="AlphaFoldDB" id="A0A2A2EGR4"/>
<proteinExistence type="predicted"/>